<evidence type="ECO:0000259" key="1">
    <source>
        <dbReference type="Pfam" id="PF13966"/>
    </source>
</evidence>
<sequence length="168" mass="20051">MMGEHQRPDWKCLMFKNTARPKAYFTIWLMFNKKLATVDRLAKWGVESNKTCVLYKNADETIEHMIIQRQFARKLWERLFTWIHRHNDILRTRGQFIQWGNKHGKGKTTTTQIFKIILVEGVYGVWIEQNIRIFEKKSKTEENVAKEIAYVTISRAPTSIKDVMEFKL</sequence>
<accession>A0AAF0ZSR5</accession>
<dbReference type="EMBL" id="CP133621">
    <property type="protein sequence ID" value="WMV50837.1"/>
    <property type="molecule type" value="Genomic_DNA"/>
</dbReference>
<proteinExistence type="predicted"/>
<dbReference type="Proteomes" id="UP001234989">
    <property type="component" value="Chromosome 10"/>
</dbReference>
<dbReference type="InterPro" id="IPR026960">
    <property type="entry name" value="RVT-Znf"/>
</dbReference>
<dbReference type="AlphaFoldDB" id="A0AAF0ZSR5"/>
<reference evidence="2" key="1">
    <citation type="submission" date="2023-08" db="EMBL/GenBank/DDBJ databases">
        <title>A de novo genome assembly of Solanum verrucosum Schlechtendal, a Mexican diploid species geographically isolated from the other diploid A-genome species in potato relatives.</title>
        <authorList>
            <person name="Hosaka K."/>
        </authorList>
    </citation>
    <scope>NUCLEOTIDE SEQUENCE</scope>
    <source>
        <tissue evidence="2">Young leaves</tissue>
    </source>
</reference>
<keyword evidence="3" id="KW-1185">Reference proteome</keyword>
<name>A0AAF0ZSR5_SOLVR</name>
<protein>
    <recommendedName>
        <fullName evidence="1">Reverse transcriptase zinc-binding domain-containing protein</fullName>
    </recommendedName>
</protein>
<feature type="domain" description="Reverse transcriptase zinc-binding" evidence="1">
    <location>
        <begin position="5"/>
        <end position="76"/>
    </location>
</feature>
<evidence type="ECO:0000313" key="3">
    <source>
        <dbReference type="Proteomes" id="UP001234989"/>
    </source>
</evidence>
<evidence type="ECO:0000313" key="2">
    <source>
        <dbReference type="EMBL" id="WMV50837.1"/>
    </source>
</evidence>
<organism evidence="2 3">
    <name type="scientific">Solanum verrucosum</name>
    <dbReference type="NCBI Taxonomy" id="315347"/>
    <lineage>
        <taxon>Eukaryota</taxon>
        <taxon>Viridiplantae</taxon>
        <taxon>Streptophyta</taxon>
        <taxon>Embryophyta</taxon>
        <taxon>Tracheophyta</taxon>
        <taxon>Spermatophyta</taxon>
        <taxon>Magnoliopsida</taxon>
        <taxon>eudicotyledons</taxon>
        <taxon>Gunneridae</taxon>
        <taxon>Pentapetalae</taxon>
        <taxon>asterids</taxon>
        <taxon>lamiids</taxon>
        <taxon>Solanales</taxon>
        <taxon>Solanaceae</taxon>
        <taxon>Solanoideae</taxon>
        <taxon>Solaneae</taxon>
        <taxon>Solanum</taxon>
    </lineage>
</organism>
<gene>
    <name evidence="2" type="ORF">MTR67_044222</name>
</gene>
<dbReference type="Pfam" id="PF13966">
    <property type="entry name" value="zf-RVT"/>
    <property type="match status" value="1"/>
</dbReference>